<dbReference type="InterPro" id="IPR029063">
    <property type="entry name" value="SAM-dependent_MTases_sf"/>
</dbReference>
<proteinExistence type="predicted"/>
<dbReference type="Pfam" id="PF08241">
    <property type="entry name" value="Methyltransf_11"/>
    <property type="match status" value="1"/>
</dbReference>
<protein>
    <submittedName>
        <fullName evidence="2">Methyltransferase type 11</fullName>
    </submittedName>
</protein>
<name>A0A3M7RRI5_BRAPC</name>
<dbReference type="InterPro" id="IPR013216">
    <property type="entry name" value="Methyltransf_11"/>
</dbReference>
<dbReference type="PANTHER" id="PTHR43861:SF1">
    <property type="entry name" value="TRANS-ACONITATE 2-METHYLTRANSFERASE"/>
    <property type="match status" value="1"/>
</dbReference>
<gene>
    <name evidence="2" type="ORF">BpHYR1_006703</name>
</gene>
<sequence>MQLENIENLEANMESEQISRHNQYETDDKADLYDLFKKNSFFLHVDRPSIKKLLNHDLTGKTIIDYACGSGSSTRTLADFNAFKIYGVDISPQMIKKAKSLCYNIEKYSNIAYFAADCSTKLKIGQFDIVFSSHLLEYAETIDRLEGFVESMYTSLKPGGFCCGLMDNGFLDPECFRLLRKYGFEFIRDNEKTQTVKFYHGDASHGKFLFQVINYYWPPEVFEQTFAKYGFVDFEWVHPTLDENYEDTEGFYDDYFKFVKNY</sequence>
<feature type="domain" description="Methyltransferase type 11" evidence="1">
    <location>
        <begin position="65"/>
        <end position="162"/>
    </location>
</feature>
<dbReference type="STRING" id="10195.A0A3M7RRI5"/>
<dbReference type="SUPFAM" id="SSF53335">
    <property type="entry name" value="S-adenosyl-L-methionine-dependent methyltransferases"/>
    <property type="match status" value="1"/>
</dbReference>
<dbReference type="Gene3D" id="3.40.50.150">
    <property type="entry name" value="Vaccinia Virus protein VP39"/>
    <property type="match status" value="1"/>
</dbReference>
<dbReference type="CDD" id="cd02440">
    <property type="entry name" value="AdoMet_MTases"/>
    <property type="match status" value="1"/>
</dbReference>
<evidence type="ECO:0000313" key="2">
    <source>
        <dbReference type="EMBL" id="RNA26020.1"/>
    </source>
</evidence>
<dbReference type="EMBL" id="REGN01002810">
    <property type="protein sequence ID" value="RNA26020.1"/>
    <property type="molecule type" value="Genomic_DNA"/>
</dbReference>
<dbReference type="Proteomes" id="UP000276133">
    <property type="component" value="Unassembled WGS sequence"/>
</dbReference>
<reference evidence="2 3" key="1">
    <citation type="journal article" date="2018" name="Sci. Rep.">
        <title>Genomic signatures of local adaptation to the degree of environmental predictability in rotifers.</title>
        <authorList>
            <person name="Franch-Gras L."/>
            <person name="Hahn C."/>
            <person name="Garcia-Roger E.M."/>
            <person name="Carmona M.J."/>
            <person name="Serra M."/>
            <person name="Gomez A."/>
        </authorList>
    </citation>
    <scope>NUCLEOTIDE SEQUENCE [LARGE SCALE GENOMIC DNA]</scope>
    <source>
        <strain evidence="2">HYR1</strain>
    </source>
</reference>
<evidence type="ECO:0000259" key="1">
    <source>
        <dbReference type="Pfam" id="PF08241"/>
    </source>
</evidence>
<keyword evidence="3" id="KW-1185">Reference proteome</keyword>
<keyword evidence="2" id="KW-0489">Methyltransferase</keyword>
<keyword evidence="2" id="KW-0808">Transferase</keyword>
<dbReference type="GO" id="GO:0032259">
    <property type="term" value="P:methylation"/>
    <property type="evidence" value="ECO:0007669"/>
    <property type="project" value="UniProtKB-KW"/>
</dbReference>
<evidence type="ECO:0000313" key="3">
    <source>
        <dbReference type="Proteomes" id="UP000276133"/>
    </source>
</evidence>
<dbReference type="OrthoDB" id="66144at2759"/>
<organism evidence="2 3">
    <name type="scientific">Brachionus plicatilis</name>
    <name type="common">Marine rotifer</name>
    <name type="synonym">Brachionus muelleri</name>
    <dbReference type="NCBI Taxonomy" id="10195"/>
    <lineage>
        <taxon>Eukaryota</taxon>
        <taxon>Metazoa</taxon>
        <taxon>Spiralia</taxon>
        <taxon>Gnathifera</taxon>
        <taxon>Rotifera</taxon>
        <taxon>Eurotatoria</taxon>
        <taxon>Monogononta</taxon>
        <taxon>Pseudotrocha</taxon>
        <taxon>Ploima</taxon>
        <taxon>Brachionidae</taxon>
        <taxon>Brachionus</taxon>
    </lineage>
</organism>
<accession>A0A3M7RRI5</accession>
<comment type="caution">
    <text evidence="2">The sequence shown here is derived from an EMBL/GenBank/DDBJ whole genome shotgun (WGS) entry which is preliminary data.</text>
</comment>
<dbReference type="AlphaFoldDB" id="A0A3M7RRI5"/>
<dbReference type="PANTHER" id="PTHR43861">
    <property type="entry name" value="TRANS-ACONITATE 2-METHYLTRANSFERASE-RELATED"/>
    <property type="match status" value="1"/>
</dbReference>
<dbReference type="GO" id="GO:0008757">
    <property type="term" value="F:S-adenosylmethionine-dependent methyltransferase activity"/>
    <property type="evidence" value="ECO:0007669"/>
    <property type="project" value="InterPro"/>
</dbReference>